<evidence type="ECO:0000256" key="1">
    <source>
        <dbReference type="SAM" id="MobiDB-lite"/>
    </source>
</evidence>
<dbReference type="PANTHER" id="PTHR10138:SF0">
    <property type="entry name" value="TRYPTOPHAN 2,3-DIOXYGENASE"/>
    <property type="match status" value="1"/>
</dbReference>
<dbReference type="PANTHER" id="PTHR10138">
    <property type="entry name" value="TRYPTOPHAN 2,3-DIOXYGENASE"/>
    <property type="match status" value="1"/>
</dbReference>
<feature type="region of interest" description="Disordered" evidence="1">
    <location>
        <begin position="296"/>
        <end position="315"/>
    </location>
</feature>
<dbReference type="SUPFAM" id="SSF140959">
    <property type="entry name" value="Indolic compounds 2,3-dioxygenase-like"/>
    <property type="match status" value="1"/>
</dbReference>
<reference evidence="2 3" key="1">
    <citation type="submission" date="2022-05" db="EMBL/GenBank/DDBJ databases">
        <authorList>
            <consortium name="Genoscope - CEA"/>
            <person name="William W."/>
        </authorList>
    </citation>
    <scope>NUCLEOTIDE SEQUENCE [LARGE SCALE GENOMIC DNA]</scope>
</reference>
<dbReference type="Pfam" id="PF03301">
    <property type="entry name" value="Trp_dioxygenase"/>
    <property type="match status" value="1"/>
</dbReference>
<sequence>MEIFETLDMEGRKMLVLSSRLNRILKIQNLLRDQVVIMETMTPLDFMKFRDHLVPASGFHSLQFRLIENKLGIKKDQRSKCKSQEYRSQFDSGDRKILKQSEEETSLLQRVQEWLERTPGLEAFWKKYKESVQDMLDAMETEAKTLEEVNKQKNHFETILCEEKHNQRIARGERRFSHKAIQGALMIFFYRDEPGFSLPFQILQLLMDIDSLLLKWRYDHSMMAQRMIGSKVGTMGSSGYQYLKSTVSDRYKVFVDLFNLSNFFIPLDRIPPLSSSIKEGLDPALLMNGNLNKDNSNLRSLNEKEGHVTSSDCEG</sequence>
<dbReference type="InterPro" id="IPR037217">
    <property type="entry name" value="Trp/Indoleamine_2_3_dOase-like"/>
</dbReference>
<organism evidence="2 3">
    <name type="scientific">Porites evermanni</name>
    <dbReference type="NCBI Taxonomy" id="104178"/>
    <lineage>
        <taxon>Eukaryota</taxon>
        <taxon>Metazoa</taxon>
        <taxon>Cnidaria</taxon>
        <taxon>Anthozoa</taxon>
        <taxon>Hexacorallia</taxon>
        <taxon>Scleractinia</taxon>
        <taxon>Fungiina</taxon>
        <taxon>Poritidae</taxon>
        <taxon>Porites</taxon>
    </lineage>
</organism>
<evidence type="ECO:0000313" key="3">
    <source>
        <dbReference type="Proteomes" id="UP001159427"/>
    </source>
</evidence>
<proteinExistence type="predicted"/>
<accession>A0ABN8S7N4</accession>
<comment type="caution">
    <text evidence="2">The sequence shown here is derived from an EMBL/GenBank/DDBJ whole genome shotgun (WGS) entry which is preliminary data.</text>
</comment>
<protein>
    <recommendedName>
        <fullName evidence="4">Tryptophan 2,3-dioxygenase</fullName>
    </recommendedName>
</protein>
<evidence type="ECO:0008006" key="4">
    <source>
        <dbReference type="Google" id="ProtNLM"/>
    </source>
</evidence>
<dbReference type="Gene3D" id="1.10.287.3810">
    <property type="match status" value="1"/>
</dbReference>
<dbReference type="Proteomes" id="UP001159427">
    <property type="component" value="Unassembled WGS sequence"/>
</dbReference>
<keyword evidence="3" id="KW-1185">Reference proteome</keyword>
<gene>
    <name evidence="2" type="ORF">PEVE_00016332</name>
</gene>
<name>A0ABN8S7N4_9CNID</name>
<evidence type="ECO:0000313" key="2">
    <source>
        <dbReference type="EMBL" id="CAH3185748.1"/>
    </source>
</evidence>
<dbReference type="EMBL" id="CALNXI010002282">
    <property type="protein sequence ID" value="CAH3185748.1"/>
    <property type="molecule type" value="Genomic_DNA"/>
</dbReference>
<dbReference type="InterPro" id="IPR004981">
    <property type="entry name" value="Trp_2_3_dOase"/>
</dbReference>
<dbReference type="Gene3D" id="1.20.58.480">
    <property type="match status" value="1"/>
</dbReference>